<comment type="caution">
    <text evidence="1">The sequence shown here is derived from an EMBL/GenBank/DDBJ whole genome shotgun (WGS) entry which is preliminary data.</text>
</comment>
<organism evidence="1 2">
    <name type="scientific">Goodea atripinnis</name>
    <dbReference type="NCBI Taxonomy" id="208336"/>
    <lineage>
        <taxon>Eukaryota</taxon>
        <taxon>Metazoa</taxon>
        <taxon>Chordata</taxon>
        <taxon>Craniata</taxon>
        <taxon>Vertebrata</taxon>
        <taxon>Euteleostomi</taxon>
        <taxon>Actinopterygii</taxon>
        <taxon>Neopterygii</taxon>
        <taxon>Teleostei</taxon>
        <taxon>Neoteleostei</taxon>
        <taxon>Acanthomorphata</taxon>
        <taxon>Ovalentaria</taxon>
        <taxon>Atherinomorphae</taxon>
        <taxon>Cyprinodontiformes</taxon>
        <taxon>Goodeidae</taxon>
        <taxon>Goodea</taxon>
    </lineage>
</organism>
<feature type="non-terminal residue" evidence="1">
    <location>
        <position position="507"/>
    </location>
</feature>
<accession>A0ABV0NEK9</accession>
<evidence type="ECO:0000313" key="2">
    <source>
        <dbReference type="Proteomes" id="UP001476798"/>
    </source>
</evidence>
<dbReference type="Proteomes" id="UP001476798">
    <property type="component" value="Unassembled WGS sequence"/>
</dbReference>
<sequence>MDTPGLYIYTTHKLSQPHRHTLHLTSVLTASKWLTVRNLVLDGFYKDRGREKEARLEVYTPAATYVQVCSALIHTFSSDTFPSDSEVCVTVTSNQLPSSAEMEGDLHWIAKHNNDYHYQARGKLRVERQECKGQEALLAQVKGSRKNSQGLQLALLGNNLCVNASRHLENQGNGEIHVQLSHSFHLLNTTGVPADSSAKMNCTRVTTEERFSAHCFGNVANRPVEVRAFRFKGPHNRLCYSLSLSHVSLQVQAKGCYGSSGQKELRANLIHSSVFFLTYLGVPSKSGVRVFLQPGPQRATFRQNLTSAVTQRLLIMVLSSTPSQAQAEVENYACSFLVLANRLREEKESTTKWTFFAHQRCFLLKTLIHPQASANISVSHSGCVTNLSAGTILPQSLALQGLLSVTSCQVIVKSSLRADDEHVSLELIQSCMTPHLSGTITHSFHGLKSQGLPQIISMEATGPKGSDQAGAVIIKIGRCKIRARRTSQDRRMAHWLWASDTDCPVLQ</sequence>
<dbReference type="Pfam" id="PF21013">
    <property type="entry name" value="LOC400499"/>
    <property type="match status" value="1"/>
</dbReference>
<dbReference type="InterPro" id="IPR048484">
    <property type="entry name" value="LOC400499-like"/>
</dbReference>
<gene>
    <name evidence="1" type="ORF">GOODEAATRI_020616</name>
</gene>
<reference evidence="1 2" key="1">
    <citation type="submission" date="2021-06" db="EMBL/GenBank/DDBJ databases">
        <authorList>
            <person name="Palmer J.M."/>
        </authorList>
    </citation>
    <scope>NUCLEOTIDE SEQUENCE [LARGE SCALE GENOMIC DNA]</scope>
    <source>
        <strain evidence="1 2">GA_2019</strain>
        <tissue evidence="1">Muscle</tissue>
    </source>
</reference>
<protein>
    <submittedName>
        <fullName evidence="1">Uncharacterized protein</fullName>
    </submittedName>
</protein>
<evidence type="ECO:0000313" key="1">
    <source>
        <dbReference type="EMBL" id="MEQ2169018.1"/>
    </source>
</evidence>
<keyword evidence="2" id="KW-1185">Reference proteome</keyword>
<proteinExistence type="predicted"/>
<name>A0ABV0NEK9_9TELE</name>
<dbReference type="PANTHER" id="PTHR37860:SF2">
    <property type="entry name" value="VITELLOGENIN DOMAIN-CONTAINING PROTEIN"/>
    <property type="match status" value="1"/>
</dbReference>
<dbReference type="EMBL" id="JAHRIO010031921">
    <property type="protein sequence ID" value="MEQ2169018.1"/>
    <property type="molecule type" value="Genomic_DNA"/>
</dbReference>
<dbReference type="PANTHER" id="PTHR37860">
    <property type="entry name" value="AGAP008810-PA"/>
    <property type="match status" value="1"/>
</dbReference>